<keyword evidence="2" id="KW-1185">Reference proteome</keyword>
<evidence type="ECO:0000313" key="1">
    <source>
        <dbReference type="EMBL" id="QDT71763.1"/>
    </source>
</evidence>
<accession>A0A517TTS6</accession>
<evidence type="ECO:0008006" key="3">
    <source>
        <dbReference type="Google" id="ProtNLM"/>
    </source>
</evidence>
<proteinExistence type="predicted"/>
<dbReference type="Proteomes" id="UP000317909">
    <property type="component" value="Chromosome"/>
</dbReference>
<name>A0A517TTS6_9BACT</name>
<dbReference type="KEGG" id="llh:I41_09230"/>
<reference evidence="1 2" key="1">
    <citation type="submission" date="2019-02" db="EMBL/GenBank/DDBJ databases">
        <title>Deep-cultivation of Planctomycetes and their phenomic and genomic characterization uncovers novel biology.</title>
        <authorList>
            <person name="Wiegand S."/>
            <person name="Jogler M."/>
            <person name="Boedeker C."/>
            <person name="Pinto D."/>
            <person name="Vollmers J."/>
            <person name="Rivas-Marin E."/>
            <person name="Kohn T."/>
            <person name="Peeters S.H."/>
            <person name="Heuer A."/>
            <person name="Rast P."/>
            <person name="Oberbeckmann S."/>
            <person name="Bunk B."/>
            <person name="Jeske O."/>
            <person name="Meyerdierks A."/>
            <person name="Storesund J.E."/>
            <person name="Kallscheuer N."/>
            <person name="Luecker S."/>
            <person name="Lage O.M."/>
            <person name="Pohl T."/>
            <person name="Merkel B.J."/>
            <person name="Hornburger P."/>
            <person name="Mueller R.-W."/>
            <person name="Bruemmer F."/>
            <person name="Labrenz M."/>
            <person name="Spormann A.M."/>
            <person name="Op den Camp H."/>
            <person name="Overmann J."/>
            <person name="Amann R."/>
            <person name="Jetten M.S.M."/>
            <person name="Mascher T."/>
            <person name="Medema M.H."/>
            <person name="Devos D.P."/>
            <person name="Kaster A.-K."/>
            <person name="Ovreas L."/>
            <person name="Rohde M."/>
            <person name="Galperin M.Y."/>
            <person name="Jogler C."/>
        </authorList>
    </citation>
    <scope>NUCLEOTIDE SEQUENCE [LARGE SCALE GENOMIC DNA]</scope>
    <source>
        <strain evidence="1 2">I41</strain>
    </source>
</reference>
<dbReference type="EMBL" id="CP036339">
    <property type="protein sequence ID" value="QDT71763.1"/>
    <property type="molecule type" value="Genomic_DNA"/>
</dbReference>
<organism evidence="1 2">
    <name type="scientific">Lacipirellula limnantheis</name>
    <dbReference type="NCBI Taxonomy" id="2528024"/>
    <lineage>
        <taxon>Bacteria</taxon>
        <taxon>Pseudomonadati</taxon>
        <taxon>Planctomycetota</taxon>
        <taxon>Planctomycetia</taxon>
        <taxon>Pirellulales</taxon>
        <taxon>Lacipirellulaceae</taxon>
        <taxon>Lacipirellula</taxon>
    </lineage>
</organism>
<evidence type="ECO:0000313" key="2">
    <source>
        <dbReference type="Proteomes" id="UP000317909"/>
    </source>
</evidence>
<dbReference type="AlphaFoldDB" id="A0A517TTS6"/>
<sequence length="143" mass="15685">MQPIFAGSDVITCNSPIGRIDFDEPAPKFGGYWLDAVTTSQAGPISLSFFDVANSPIDEIAFHYDFANLRGESEWFAWQSTVPIHAVSFTGFWASVDGLQVTLVPEPSSVFVAGICGLVAATRLRFAGFLRRPSYECCVLRRL</sequence>
<gene>
    <name evidence="1" type="ORF">I41_09230</name>
</gene>
<protein>
    <recommendedName>
        <fullName evidence="3">PEP-CTERM protein-sorting domain-containing protein</fullName>
    </recommendedName>
</protein>